<comment type="caution">
    <text evidence="2">The sequence shown here is derived from an EMBL/GenBank/DDBJ whole genome shotgun (WGS) entry which is preliminary data.</text>
</comment>
<reference evidence="2 3" key="1">
    <citation type="submission" date="2018-02" db="EMBL/GenBank/DDBJ databases">
        <title>Solimicrobium silvestre gen. nov., sp. nov., isolated from alpine forest soil.</title>
        <authorList>
            <person name="Margesin R."/>
            <person name="Albuquerque L."/>
            <person name="Zhang D.-C."/>
            <person name="Froufe H.J.C."/>
            <person name="Severino R."/>
            <person name="Roxo I."/>
            <person name="Egas C."/>
            <person name="Da Costa M.S."/>
        </authorList>
    </citation>
    <scope>NUCLEOTIDE SEQUENCE [LARGE SCALE GENOMIC DNA]</scope>
    <source>
        <strain evidence="2 3">S20-91</strain>
    </source>
</reference>
<evidence type="ECO:0000313" key="2">
    <source>
        <dbReference type="EMBL" id="PRC94878.1"/>
    </source>
</evidence>
<dbReference type="EMBL" id="PUGF01000001">
    <property type="protein sequence ID" value="PRC94878.1"/>
    <property type="molecule type" value="Genomic_DNA"/>
</dbReference>
<organism evidence="2 3">
    <name type="scientific">Solimicrobium silvestre</name>
    <dbReference type="NCBI Taxonomy" id="2099400"/>
    <lineage>
        <taxon>Bacteria</taxon>
        <taxon>Pseudomonadati</taxon>
        <taxon>Pseudomonadota</taxon>
        <taxon>Betaproteobacteria</taxon>
        <taxon>Burkholderiales</taxon>
        <taxon>Oxalobacteraceae</taxon>
        <taxon>Solimicrobium</taxon>
    </lineage>
</organism>
<keyword evidence="1" id="KW-0472">Membrane</keyword>
<evidence type="ECO:0000256" key="1">
    <source>
        <dbReference type="SAM" id="Phobius"/>
    </source>
</evidence>
<evidence type="ECO:0000313" key="3">
    <source>
        <dbReference type="Proteomes" id="UP000237839"/>
    </source>
</evidence>
<protein>
    <submittedName>
        <fullName evidence="2">Uncharacterized protein</fullName>
    </submittedName>
</protein>
<keyword evidence="3" id="KW-1185">Reference proteome</keyword>
<dbReference type="Proteomes" id="UP000237839">
    <property type="component" value="Unassembled WGS sequence"/>
</dbReference>
<keyword evidence="1" id="KW-0812">Transmembrane</keyword>
<feature type="transmembrane region" description="Helical" evidence="1">
    <location>
        <begin position="58"/>
        <end position="78"/>
    </location>
</feature>
<feature type="transmembrane region" description="Helical" evidence="1">
    <location>
        <begin position="6"/>
        <end position="23"/>
    </location>
</feature>
<sequence length="82" mass="10107">MYLFLYSTLSTIFTLFVPIFLIHHHAKYRYYKWMFPIMMIYFPLLECLNPNEKEMVDRFWDGAFKAALVLPLTAFFIWKKRK</sequence>
<proteinExistence type="predicted"/>
<gene>
    <name evidence="2" type="ORF">S2091_0073</name>
</gene>
<dbReference type="RefSeq" id="WP_105529797.1">
    <property type="nucleotide sequence ID" value="NZ_PUGF01000001.1"/>
</dbReference>
<accession>A0A2S9H4I9</accession>
<keyword evidence="1" id="KW-1133">Transmembrane helix</keyword>
<name>A0A2S9H4I9_9BURK</name>
<dbReference type="AlphaFoldDB" id="A0A2S9H4I9"/>